<dbReference type="EMBL" id="FWXW01000004">
    <property type="protein sequence ID" value="SMC59829.1"/>
    <property type="molecule type" value="Genomic_DNA"/>
</dbReference>
<dbReference type="InterPro" id="IPR001119">
    <property type="entry name" value="SLH_dom"/>
</dbReference>
<feature type="domain" description="SLH" evidence="3">
    <location>
        <begin position="27"/>
        <end position="90"/>
    </location>
</feature>
<accession>A0A1W2AGJ0</accession>
<organism evidence="4 5">
    <name type="scientific">Papillibacter cinnamivorans DSM 12816</name>
    <dbReference type="NCBI Taxonomy" id="1122930"/>
    <lineage>
        <taxon>Bacteria</taxon>
        <taxon>Bacillati</taxon>
        <taxon>Bacillota</taxon>
        <taxon>Clostridia</taxon>
        <taxon>Eubacteriales</taxon>
        <taxon>Oscillospiraceae</taxon>
        <taxon>Papillibacter</taxon>
    </lineage>
</organism>
<keyword evidence="5" id="KW-1185">Reference proteome</keyword>
<dbReference type="PROSITE" id="PS51272">
    <property type="entry name" value="SLH"/>
    <property type="match status" value="2"/>
</dbReference>
<dbReference type="Pfam" id="PF00395">
    <property type="entry name" value="SLH"/>
    <property type="match status" value="2"/>
</dbReference>
<feature type="chain" id="PRO_5010743608" evidence="2">
    <location>
        <begin position="27"/>
        <end position="806"/>
    </location>
</feature>
<evidence type="ECO:0000313" key="4">
    <source>
        <dbReference type="EMBL" id="SMC59829.1"/>
    </source>
</evidence>
<feature type="domain" description="SLH" evidence="3">
    <location>
        <begin position="92"/>
        <end position="155"/>
    </location>
</feature>
<dbReference type="Proteomes" id="UP000192790">
    <property type="component" value="Unassembled WGS sequence"/>
</dbReference>
<feature type="signal peptide" evidence="2">
    <location>
        <begin position="1"/>
        <end position="26"/>
    </location>
</feature>
<proteinExistence type="predicted"/>
<name>A0A1W2AGJ0_9FIRM</name>
<dbReference type="AlphaFoldDB" id="A0A1W2AGJ0"/>
<dbReference type="OrthoDB" id="1856031at2"/>
<reference evidence="4 5" key="1">
    <citation type="submission" date="2017-04" db="EMBL/GenBank/DDBJ databases">
        <authorList>
            <person name="Afonso C.L."/>
            <person name="Miller P.J."/>
            <person name="Scott M.A."/>
            <person name="Spackman E."/>
            <person name="Goraichik I."/>
            <person name="Dimitrov K.M."/>
            <person name="Suarez D.L."/>
            <person name="Swayne D.E."/>
        </authorList>
    </citation>
    <scope>NUCLEOTIDE SEQUENCE [LARGE SCALE GENOMIC DNA]</scope>
    <source>
        <strain evidence="4 5">DSM 12816</strain>
    </source>
</reference>
<evidence type="ECO:0000256" key="1">
    <source>
        <dbReference type="ARBA" id="ARBA00022737"/>
    </source>
</evidence>
<evidence type="ECO:0000259" key="3">
    <source>
        <dbReference type="PROSITE" id="PS51272"/>
    </source>
</evidence>
<dbReference type="STRING" id="1122930.SAMN02745168_1710"/>
<evidence type="ECO:0000313" key="5">
    <source>
        <dbReference type="Proteomes" id="UP000192790"/>
    </source>
</evidence>
<evidence type="ECO:0000256" key="2">
    <source>
        <dbReference type="SAM" id="SignalP"/>
    </source>
</evidence>
<sequence length="806" mass="84787">MNWRKTLCLFLACFVLAGTLGLPAQASGLTGYTDSEEIGYTQAVSLLTALGIVKGTGGGNFDPSAPVTRATMAKMVCVILSGGSDVPSAYVRSVPSFSDIKGHWAEGYIEFCAALGIVAGDGTGRFRPDEAITGTQAAKMLLVALGYAPAREGLTGTRWQLYTLIAAYSAGVFDGIDKIPSLVFTRDEAAQMIYNTLMNAKTVAYGDTGRQETQETLGRAHFGLAAVTGTVVENEYGSVTEQDATSPEGKTVLMTDAGNLFTLFASTGPEYLGRKITAYTENGDGGSLYGEPELSSENTEVTMTSAMTGTEVMAQLRSKGLILNSGMPLIVNCGGEAVTEVSDPDFFSNAAGEETSFVDNDGDGTVDYVLRMHRYVGVVTGYSASRGVISVTSLGTLGPSLSEADAWRVAGFDTVKKGDYILYYTVGQRVFVEPCASVEDTAEYRRGQAVCVGGNEYEQSSLVSAVDGTDTLTQAVTLNDRWILYLDRAGYVVAAEPAELPEQYLVVLDSNGGETITVFNPLRARLLLGDGTVLIAEISGIGGMPAGEENKALTGKTAVYRYTVDEASAYSLTRLSSGEGSVTAGNITELRAGRIALADGEDPVYAGSDTVFLVYAGGEAHLHRGFLQAPDLTGAVVCGVKSECGVAEFLFVTGGSPAERTGEDIIILDASPRVTLDKDGSVVYMYRAALNGEVTEIAASGECFGETGLYRAPVWAGGQVVSSGGHIAPVPAAVAGFGIVGTAEKVYLCGDEARVYAVDPETGTLKEISLEEIRTDGECADKIWIIPDPEEDRSALYVYVFTGESA</sequence>
<keyword evidence="2" id="KW-0732">Signal</keyword>
<gene>
    <name evidence="4" type="ORF">SAMN02745168_1710</name>
</gene>
<dbReference type="RefSeq" id="WP_159448051.1">
    <property type="nucleotide sequence ID" value="NZ_FWXW01000004.1"/>
</dbReference>
<protein>
    <submittedName>
        <fullName evidence="4">S-layer homology domain-containing protein</fullName>
    </submittedName>
</protein>
<keyword evidence="1" id="KW-0677">Repeat</keyword>